<proteinExistence type="inferred from homology"/>
<dbReference type="GO" id="GO:0016787">
    <property type="term" value="F:hydrolase activity"/>
    <property type="evidence" value="ECO:0007669"/>
    <property type="project" value="UniProtKB-KW"/>
</dbReference>
<dbReference type="InterPro" id="IPR006385">
    <property type="entry name" value="HAD_hydro_SerB1"/>
</dbReference>
<evidence type="ECO:0000313" key="3">
    <source>
        <dbReference type="EMBL" id="ACZ20669.1"/>
    </source>
</evidence>
<dbReference type="eggNOG" id="COG0560">
    <property type="taxonomic scope" value="Bacteria"/>
</dbReference>
<evidence type="ECO:0000256" key="2">
    <source>
        <dbReference type="SAM" id="MobiDB-lite"/>
    </source>
</evidence>
<name>D1BBA3_SANKS</name>
<dbReference type="PANTHER" id="PTHR43344">
    <property type="entry name" value="PHOSPHOSERINE PHOSPHATASE"/>
    <property type="match status" value="1"/>
</dbReference>
<dbReference type="AlphaFoldDB" id="D1BBA3"/>
<gene>
    <name evidence="3" type="ordered locus">Sked_07130</name>
</gene>
<dbReference type="Gene3D" id="1.20.1440.100">
    <property type="entry name" value="SG protein - dephosphorylation function"/>
    <property type="match status" value="1"/>
</dbReference>
<evidence type="ECO:0000256" key="1">
    <source>
        <dbReference type="ARBA" id="ARBA00009184"/>
    </source>
</evidence>
<keyword evidence="4" id="KW-1185">Reference proteome</keyword>
<dbReference type="NCBIfam" id="TIGR01490">
    <property type="entry name" value="HAD-SF-IB-hyp1"/>
    <property type="match status" value="1"/>
</dbReference>
<feature type="region of interest" description="Disordered" evidence="2">
    <location>
        <begin position="27"/>
        <end position="49"/>
    </location>
</feature>
<keyword evidence="3" id="KW-0378">Hydrolase</keyword>
<dbReference type="InterPro" id="IPR023214">
    <property type="entry name" value="HAD_sf"/>
</dbReference>
<reference evidence="3 4" key="1">
    <citation type="journal article" date="2009" name="Stand. Genomic Sci.">
        <title>Complete genome sequence of Sanguibacter keddieii type strain (ST-74).</title>
        <authorList>
            <person name="Ivanova N."/>
            <person name="Sikorski J."/>
            <person name="Sims D."/>
            <person name="Brettin T."/>
            <person name="Detter J.C."/>
            <person name="Han C."/>
            <person name="Lapidus A."/>
            <person name="Copeland A."/>
            <person name="Glavina Del Rio T."/>
            <person name="Nolan M."/>
            <person name="Chen F."/>
            <person name="Lucas S."/>
            <person name="Tice H."/>
            <person name="Cheng J.F."/>
            <person name="Bruce D."/>
            <person name="Goodwin L."/>
            <person name="Pitluck S."/>
            <person name="Pati A."/>
            <person name="Mavromatis K."/>
            <person name="Chen A."/>
            <person name="Palaniappan K."/>
            <person name="D'haeseleer P."/>
            <person name="Chain P."/>
            <person name="Bristow J."/>
            <person name="Eisen J.A."/>
            <person name="Markowitz V."/>
            <person name="Hugenholtz P."/>
            <person name="Goker M."/>
            <person name="Pukall R."/>
            <person name="Klenk H.P."/>
            <person name="Kyrpides N.C."/>
        </authorList>
    </citation>
    <scope>NUCLEOTIDE SEQUENCE [LARGE SCALE GENOMIC DNA]</scope>
    <source>
        <strain evidence="4">ATCC 51767 / DSM 10542 / NCFB 3025 / ST-74</strain>
    </source>
</reference>
<dbReference type="InterPro" id="IPR036412">
    <property type="entry name" value="HAD-like_sf"/>
</dbReference>
<dbReference type="Gene3D" id="3.40.50.1000">
    <property type="entry name" value="HAD superfamily/HAD-like"/>
    <property type="match status" value="1"/>
</dbReference>
<dbReference type="KEGG" id="ske:Sked_07130"/>
<evidence type="ECO:0000313" key="4">
    <source>
        <dbReference type="Proteomes" id="UP000000322"/>
    </source>
</evidence>
<sequence length="311" mass="33652">MGAVRIDRTDPESGEVVAEVALAKAAADHVPTHHDDDVAAEAPGEKAPEDDARPVAAFFDVDNTIIRGASSFYLARALWQRGFFRKRDIVNFAFQQARYLAFGETTQQIDEVRSRALFLMTGHSVAEVVAIGEEVYDQVLSQKIFPGTQKLLDAHQAAGHQVWLVTATPVEIGELIARRLGATGALGTVAGHENGFYTGSLVGDMMHGQAKANAVQKLAVELDLDLDASSAYGDSMNDVPLLSTVGNPCAINPDPRLRKHSKTIGWPIREFRGKRRAAKRGMKTASWAGLAWAAGLVVRSVTRSVRGRLGR</sequence>
<dbReference type="EMBL" id="CP001819">
    <property type="protein sequence ID" value="ACZ20669.1"/>
    <property type="molecule type" value="Genomic_DNA"/>
</dbReference>
<dbReference type="STRING" id="446469.Sked_07130"/>
<protein>
    <submittedName>
        <fullName evidence="3">HAD-superfamily subfamily IB hydrolase, TIGR01490</fullName>
    </submittedName>
</protein>
<comment type="similarity">
    <text evidence="1">Belongs to the HAD-like hydrolase superfamily. SerB family.</text>
</comment>
<dbReference type="PANTHER" id="PTHR43344:SF15">
    <property type="entry name" value="PHOSPHOSERINE PHOSPHATASE SERB1"/>
    <property type="match status" value="1"/>
</dbReference>
<accession>D1BBA3</accession>
<dbReference type="Pfam" id="PF12710">
    <property type="entry name" value="HAD"/>
    <property type="match status" value="1"/>
</dbReference>
<dbReference type="NCBIfam" id="TIGR01488">
    <property type="entry name" value="HAD-SF-IB"/>
    <property type="match status" value="1"/>
</dbReference>
<dbReference type="SUPFAM" id="SSF56784">
    <property type="entry name" value="HAD-like"/>
    <property type="match status" value="1"/>
</dbReference>
<organism evidence="3 4">
    <name type="scientific">Sanguibacter keddieii (strain ATCC 51767 / DSM 10542 / NCFB 3025 / ST-74)</name>
    <dbReference type="NCBI Taxonomy" id="446469"/>
    <lineage>
        <taxon>Bacteria</taxon>
        <taxon>Bacillati</taxon>
        <taxon>Actinomycetota</taxon>
        <taxon>Actinomycetes</taxon>
        <taxon>Micrococcales</taxon>
        <taxon>Sanguibacteraceae</taxon>
        <taxon>Sanguibacter</taxon>
    </lineage>
</organism>
<dbReference type="RefSeq" id="WP_012865738.1">
    <property type="nucleotide sequence ID" value="NC_013521.1"/>
</dbReference>
<dbReference type="InterPro" id="IPR050582">
    <property type="entry name" value="HAD-like_SerB"/>
</dbReference>
<dbReference type="Proteomes" id="UP000000322">
    <property type="component" value="Chromosome"/>
</dbReference>
<dbReference type="CDD" id="cd02612">
    <property type="entry name" value="HAD_PGPPase"/>
    <property type="match status" value="1"/>
</dbReference>
<dbReference type="HOGENOM" id="CLU_052657_0_0_11"/>